<accession>A0ABU0HBM7</accession>
<feature type="domain" description="Reverse transcriptase" evidence="1">
    <location>
        <begin position="1"/>
        <end position="286"/>
    </location>
</feature>
<protein>
    <recommendedName>
        <fullName evidence="1">Reverse transcriptase domain-containing protein</fullName>
    </recommendedName>
</protein>
<comment type="caution">
    <text evidence="2">The sequence shown here is derived from an EMBL/GenBank/DDBJ whole genome shotgun (WGS) entry which is preliminary data.</text>
</comment>
<sequence length="551" mass="63127">MTKFIGSDPNIFAEKMLDSGFFPENLPPVFKIENLHEAAIGALSTNHYLTDKPTEGARYNASKRNGQRRIFTMPNPVFMVDCSIFFSEYSSQIDEHLSLSADGPSNPLFNDGAGRPIKINSHPEFHRRRRKDLALSRYVVKTDISRFFHSIYTHSISWALHGKTDAKKDRRDSSETVFGNRLDKIVRQSQDGQTIGIPVGPDFSRLISEIIGVSIDHRFRIDNGGNIPLLRLVDDIYIGADNLDDANSYLSSIRDSIRQFELDINESKTTILESSDDLEPFWPVEIRREIQTFSADDITNNRQSRADFVHFMDEILRAAKIRNDEGIVKFALRKIDDFNIWNIYWDLLEPFLIRSAISFPHCWDYVARVVAWRQRKHGVDSDLWRQVAEKSIARSARSGNDSEVIWALWMLKELGQAISLSLVESIIKRCGPFVVLLCLDVHQSSASTYNFPKDILLDRIGERPMLGSNWILSYEADRQFGFRLKSKNLQGSDFFQSMYDNNTSFYDRSADPVVFENDVTGTSAKNAIEKGIGDYDDYFDDEPDGKEDDEF</sequence>
<organism evidence="2 3">
    <name type="scientific">Kaistia dalseonensis</name>
    <dbReference type="NCBI Taxonomy" id="410840"/>
    <lineage>
        <taxon>Bacteria</taxon>
        <taxon>Pseudomonadati</taxon>
        <taxon>Pseudomonadota</taxon>
        <taxon>Alphaproteobacteria</taxon>
        <taxon>Hyphomicrobiales</taxon>
        <taxon>Kaistiaceae</taxon>
        <taxon>Kaistia</taxon>
    </lineage>
</organism>
<dbReference type="InterPro" id="IPR000477">
    <property type="entry name" value="RT_dom"/>
</dbReference>
<dbReference type="EMBL" id="JAUSVO010000006">
    <property type="protein sequence ID" value="MDQ0439714.1"/>
    <property type="molecule type" value="Genomic_DNA"/>
</dbReference>
<evidence type="ECO:0000313" key="3">
    <source>
        <dbReference type="Proteomes" id="UP001241603"/>
    </source>
</evidence>
<proteinExistence type="predicted"/>
<dbReference type="PROSITE" id="PS50878">
    <property type="entry name" value="RT_POL"/>
    <property type="match status" value="1"/>
</dbReference>
<evidence type="ECO:0000313" key="2">
    <source>
        <dbReference type="EMBL" id="MDQ0439714.1"/>
    </source>
</evidence>
<dbReference type="Proteomes" id="UP001241603">
    <property type="component" value="Unassembled WGS sequence"/>
</dbReference>
<name>A0ABU0HBM7_9HYPH</name>
<evidence type="ECO:0000259" key="1">
    <source>
        <dbReference type="PROSITE" id="PS50878"/>
    </source>
</evidence>
<keyword evidence="3" id="KW-1185">Reference proteome</keyword>
<dbReference type="RefSeq" id="WP_266350604.1">
    <property type="nucleotide sequence ID" value="NZ_JAPKNG010000006.1"/>
</dbReference>
<reference evidence="2 3" key="1">
    <citation type="submission" date="2023-07" db="EMBL/GenBank/DDBJ databases">
        <title>Genomic Encyclopedia of Type Strains, Phase IV (KMG-IV): sequencing the most valuable type-strain genomes for metagenomic binning, comparative biology and taxonomic classification.</title>
        <authorList>
            <person name="Goeker M."/>
        </authorList>
    </citation>
    <scope>NUCLEOTIDE SEQUENCE [LARGE SCALE GENOMIC DNA]</scope>
    <source>
        <strain evidence="2 3">B6-8</strain>
    </source>
</reference>
<dbReference type="CDD" id="cd01646">
    <property type="entry name" value="RT_Bac_retron_I"/>
    <property type="match status" value="1"/>
</dbReference>
<dbReference type="Pfam" id="PF00078">
    <property type="entry name" value="RVT_1"/>
    <property type="match status" value="1"/>
</dbReference>
<gene>
    <name evidence="2" type="ORF">QO014_004120</name>
</gene>